<dbReference type="InterPro" id="IPR058353">
    <property type="entry name" value="DUF8040"/>
</dbReference>
<dbReference type="AlphaFoldDB" id="A0AAD4C2P6"/>
<dbReference type="EMBL" id="WHUW01000004">
    <property type="protein sequence ID" value="KAF8447330.1"/>
    <property type="molecule type" value="Genomic_DNA"/>
</dbReference>
<evidence type="ECO:0000313" key="3">
    <source>
        <dbReference type="Proteomes" id="UP001194468"/>
    </source>
</evidence>
<proteinExistence type="predicted"/>
<comment type="caution">
    <text evidence="2">The sequence shown here is derived from an EMBL/GenBank/DDBJ whole genome shotgun (WGS) entry which is preliminary data.</text>
</comment>
<protein>
    <recommendedName>
        <fullName evidence="1">DUF8040 domain-containing protein</fullName>
    </recommendedName>
</protein>
<feature type="non-terminal residue" evidence="2">
    <location>
        <position position="1"/>
    </location>
</feature>
<feature type="domain" description="DUF8040" evidence="1">
    <location>
        <begin position="3"/>
        <end position="69"/>
    </location>
</feature>
<sequence>HASTPKGQGWVQTLLTSHPDRIRRELSVRKQVFEQLVWELSRGHTHSEGITLEEQLAIFLYICTTGCRAGMSVN</sequence>
<evidence type="ECO:0000313" key="2">
    <source>
        <dbReference type="EMBL" id="KAF8447330.1"/>
    </source>
</evidence>
<gene>
    <name evidence="2" type="ORF">L210DRAFT_856367</name>
</gene>
<keyword evidence="3" id="KW-1185">Reference proteome</keyword>
<reference evidence="2" key="1">
    <citation type="submission" date="2019-10" db="EMBL/GenBank/DDBJ databases">
        <authorList>
            <consortium name="DOE Joint Genome Institute"/>
            <person name="Kuo A."/>
            <person name="Miyauchi S."/>
            <person name="Kiss E."/>
            <person name="Drula E."/>
            <person name="Kohler A."/>
            <person name="Sanchez-Garcia M."/>
            <person name="Andreopoulos B."/>
            <person name="Barry K.W."/>
            <person name="Bonito G."/>
            <person name="Buee M."/>
            <person name="Carver A."/>
            <person name="Chen C."/>
            <person name="Cichocki N."/>
            <person name="Clum A."/>
            <person name="Culley D."/>
            <person name="Crous P.W."/>
            <person name="Fauchery L."/>
            <person name="Girlanda M."/>
            <person name="Hayes R."/>
            <person name="Keri Z."/>
            <person name="LaButti K."/>
            <person name="Lipzen A."/>
            <person name="Lombard V."/>
            <person name="Magnuson J."/>
            <person name="Maillard F."/>
            <person name="Morin E."/>
            <person name="Murat C."/>
            <person name="Nolan M."/>
            <person name="Ohm R."/>
            <person name="Pangilinan J."/>
            <person name="Pereira M."/>
            <person name="Perotto S."/>
            <person name="Peter M."/>
            <person name="Riley R."/>
            <person name="Sitrit Y."/>
            <person name="Stielow B."/>
            <person name="Szollosi G."/>
            <person name="Zifcakova L."/>
            <person name="Stursova M."/>
            <person name="Spatafora J.W."/>
            <person name="Tedersoo L."/>
            <person name="Vaario L.-M."/>
            <person name="Yamada A."/>
            <person name="Yan M."/>
            <person name="Wang P."/>
            <person name="Xu J."/>
            <person name="Bruns T."/>
            <person name="Baldrian P."/>
            <person name="Vilgalys R."/>
            <person name="Henrissat B."/>
            <person name="Grigoriev I.V."/>
            <person name="Hibbett D."/>
            <person name="Nagy L.G."/>
            <person name="Martin F.M."/>
        </authorList>
    </citation>
    <scope>NUCLEOTIDE SEQUENCE</scope>
    <source>
        <strain evidence="2">BED1</strain>
    </source>
</reference>
<reference evidence="2" key="2">
    <citation type="journal article" date="2020" name="Nat. Commun.">
        <title>Large-scale genome sequencing of mycorrhizal fungi provides insights into the early evolution of symbiotic traits.</title>
        <authorList>
            <person name="Miyauchi S."/>
            <person name="Kiss E."/>
            <person name="Kuo A."/>
            <person name="Drula E."/>
            <person name="Kohler A."/>
            <person name="Sanchez-Garcia M."/>
            <person name="Morin E."/>
            <person name="Andreopoulos B."/>
            <person name="Barry K.W."/>
            <person name="Bonito G."/>
            <person name="Buee M."/>
            <person name="Carver A."/>
            <person name="Chen C."/>
            <person name="Cichocki N."/>
            <person name="Clum A."/>
            <person name="Culley D."/>
            <person name="Crous P.W."/>
            <person name="Fauchery L."/>
            <person name="Girlanda M."/>
            <person name="Hayes R.D."/>
            <person name="Keri Z."/>
            <person name="LaButti K."/>
            <person name="Lipzen A."/>
            <person name="Lombard V."/>
            <person name="Magnuson J."/>
            <person name="Maillard F."/>
            <person name="Murat C."/>
            <person name="Nolan M."/>
            <person name="Ohm R.A."/>
            <person name="Pangilinan J."/>
            <person name="Pereira M.F."/>
            <person name="Perotto S."/>
            <person name="Peter M."/>
            <person name="Pfister S."/>
            <person name="Riley R."/>
            <person name="Sitrit Y."/>
            <person name="Stielow J.B."/>
            <person name="Szollosi G."/>
            <person name="Zifcakova L."/>
            <person name="Stursova M."/>
            <person name="Spatafora J.W."/>
            <person name="Tedersoo L."/>
            <person name="Vaario L.M."/>
            <person name="Yamada A."/>
            <person name="Yan M."/>
            <person name="Wang P."/>
            <person name="Xu J."/>
            <person name="Bruns T."/>
            <person name="Baldrian P."/>
            <person name="Vilgalys R."/>
            <person name="Dunand C."/>
            <person name="Henrissat B."/>
            <person name="Grigoriev I.V."/>
            <person name="Hibbett D."/>
            <person name="Nagy L.G."/>
            <person name="Martin F.M."/>
        </authorList>
    </citation>
    <scope>NUCLEOTIDE SEQUENCE</scope>
    <source>
        <strain evidence="2">BED1</strain>
    </source>
</reference>
<organism evidence="2 3">
    <name type="scientific">Boletus edulis BED1</name>
    <dbReference type="NCBI Taxonomy" id="1328754"/>
    <lineage>
        <taxon>Eukaryota</taxon>
        <taxon>Fungi</taxon>
        <taxon>Dikarya</taxon>
        <taxon>Basidiomycota</taxon>
        <taxon>Agaricomycotina</taxon>
        <taxon>Agaricomycetes</taxon>
        <taxon>Agaricomycetidae</taxon>
        <taxon>Boletales</taxon>
        <taxon>Boletineae</taxon>
        <taxon>Boletaceae</taxon>
        <taxon>Boletoideae</taxon>
        <taxon>Boletus</taxon>
    </lineage>
</organism>
<dbReference type="Proteomes" id="UP001194468">
    <property type="component" value="Unassembled WGS sequence"/>
</dbReference>
<evidence type="ECO:0000259" key="1">
    <source>
        <dbReference type="Pfam" id="PF26138"/>
    </source>
</evidence>
<accession>A0AAD4C2P6</accession>
<name>A0AAD4C2P6_BOLED</name>
<dbReference type="Pfam" id="PF26138">
    <property type="entry name" value="DUF8040"/>
    <property type="match status" value="1"/>
</dbReference>